<dbReference type="PROSITE" id="PS50011">
    <property type="entry name" value="PROTEIN_KINASE_DOM"/>
    <property type="match status" value="1"/>
</dbReference>
<dbReference type="STRING" id="686832.A0A0C2XN36"/>
<feature type="compositionally biased region" description="Polar residues" evidence="6">
    <location>
        <begin position="845"/>
        <end position="857"/>
    </location>
</feature>
<feature type="region of interest" description="Disordered" evidence="6">
    <location>
        <begin position="700"/>
        <end position="736"/>
    </location>
</feature>
<dbReference type="OrthoDB" id="347657at2759"/>
<protein>
    <recommendedName>
        <fullName evidence="7">Protein kinase domain-containing protein</fullName>
    </recommendedName>
</protein>
<keyword evidence="1" id="KW-0723">Serine/threonine-protein kinase</keyword>
<keyword evidence="5" id="KW-0067">ATP-binding</keyword>
<dbReference type="HOGENOM" id="CLU_016777_0_0_1"/>
<evidence type="ECO:0000256" key="5">
    <source>
        <dbReference type="ARBA" id="ARBA00022840"/>
    </source>
</evidence>
<evidence type="ECO:0000256" key="4">
    <source>
        <dbReference type="ARBA" id="ARBA00022777"/>
    </source>
</evidence>
<dbReference type="GO" id="GO:0005524">
    <property type="term" value="F:ATP binding"/>
    <property type="evidence" value="ECO:0007669"/>
    <property type="project" value="UniProtKB-KW"/>
</dbReference>
<gene>
    <name evidence="8" type="ORF">M413DRAFT_29651</name>
</gene>
<feature type="region of interest" description="Disordered" evidence="6">
    <location>
        <begin position="526"/>
        <end position="547"/>
    </location>
</feature>
<dbReference type="Gene3D" id="1.10.510.10">
    <property type="entry name" value="Transferase(Phosphotransferase) domain 1"/>
    <property type="match status" value="1"/>
</dbReference>
<sequence>MPNSAKSSNPTADRPFALFLHHALPLGDPAISSAIFAYQIFSMAIWTSSDHAEEDSKPSPSATSDCLRTPRLDIGEIDAIPFSQTFRDLFDGLGLHISAPSIHSFRIVGSPDVSYEIQNFTNMKDDPDWQHHEIDEIMVMSPKRLGSALPTILEDSFEVSSPFIAIPTATLSDFEFEGLPAGAGADWTTDARSCIRRDDGVKYTIKRKRMPRHYSWTEHNILETLNKFELAFIPCLRWAFYSGEHRYIVTDHCPGGTLMDLINENGPLGSHRAVFYASELVAAISGLHAAGIVHRDLHPKNILLDVHGHIVLANLEHAEFSSNTGILNLNQLEVDMLGYRAPELLLGWAHDSAVDCWSFGMVLYYMFFGSHPFGGRDGTDDIAWLHDRIIASSIPMESLRLVHPMARDLILKCLERNPAMRWSIDKISNHGYFSHVDWQKVSAKSLEVPSFEHPIMELDSINIQETHRRHMSSNPLAFNAGQQTTASIAVLRGALSAVKPLSSQNAPVLPELFMPAPKISIREVVQEEDESTSISGTAGHPREDVYEESREKAIDAAERMSRFWDDLDKEEKGSVRSDNSLEFGGPTGAPYTKAPKLRKYRSAIHSHHRLFNISTASFQAKLRRKPRSTSALRQTRQTEPIENLPFGVHQIGSGIGFTYGTPAAVPSKVSVCSFTPSCHLFHGGFSVLNRGFGLGHSARRTKGKIGDHTSPAPAPENSDPVTIETPASINPDFMPTQDVGNGTFIRDMYRTPSWILSPPDSLPSPLALVNAELSPFSGSSEPFTPATLVDEHDCGDGEVNISIPKHLEIELDFPYSHWAPDSTLRLVPASAMIGEEEKLPGGFDSANTSSYSGVVES</sequence>
<dbReference type="SUPFAM" id="SSF56112">
    <property type="entry name" value="Protein kinase-like (PK-like)"/>
    <property type="match status" value="1"/>
</dbReference>
<evidence type="ECO:0000313" key="9">
    <source>
        <dbReference type="Proteomes" id="UP000053424"/>
    </source>
</evidence>
<organism evidence="8 9">
    <name type="scientific">Hebeloma cylindrosporum</name>
    <dbReference type="NCBI Taxonomy" id="76867"/>
    <lineage>
        <taxon>Eukaryota</taxon>
        <taxon>Fungi</taxon>
        <taxon>Dikarya</taxon>
        <taxon>Basidiomycota</taxon>
        <taxon>Agaricomycotina</taxon>
        <taxon>Agaricomycetes</taxon>
        <taxon>Agaricomycetidae</taxon>
        <taxon>Agaricales</taxon>
        <taxon>Agaricineae</taxon>
        <taxon>Hymenogastraceae</taxon>
        <taxon>Hebeloma</taxon>
    </lineage>
</organism>
<evidence type="ECO:0000256" key="1">
    <source>
        <dbReference type="ARBA" id="ARBA00022527"/>
    </source>
</evidence>
<feature type="region of interest" description="Disordered" evidence="6">
    <location>
        <begin position="837"/>
        <end position="857"/>
    </location>
</feature>
<evidence type="ECO:0000256" key="3">
    <source>
        <dbReference type="ARBA" id="ARBA00022741"/>
    </source>
</evidence>
<feature type="domain" description="Protein kinase" evidence="7">
    <location>
        <begin position="174"/>
        <end position="433"/>
    </location>
</feature>
<dbReference type="PANTHER" id="PTHR24351">
    <property type="entry name" value="RIBOSOMAL PROTEIN S6 KINASE"/>
    <property type="match status" value="1"/>
</dbReference>
<dbReference type="Gene3D" id="3.30.200.20">
    <property type="entry name" value="Phosphorylase Kinase, domain 1"/>
    <property type="match status" value="1"/>
</dbReference>
<dbReference type="InterPro" id="IPR011009">
    <property type="entry name" value="Kinase-like_dom_sf"/>
</dbReference>
<keyword evidence="9" id="KW-1185">Reference proteome</keyword>
<dbReference type="AlphaFoldDB" id="A0A0C2XN36"/>
<evidence type="ECO:0000313" key="8">
    <source>
        <dbReference type="EMBL" id="KIM39083.1"/>
    </source>
</evidence>
<reference evidence="9" key="2">
    <citation type="submission" date="2015-01" db="EMBL/GenBank/DDBJ databases">
        <title>Evolutionary Origins and Diversification of the Mycorrhizal Mutualists.</title>
        <authorList>
            <consortium name="DOE Joint Genome Institute"/>
            <consortium name="Mycorrhizal Genomics Consortium"/>
            <person name="Kohler A."/>
            <person name="Kuo A."/>
            <person name="Nagy L.G."/>
            <person name="Floudas D."/>
            <person name="Copeland A."/>
            <person name="Barry K.W."/>
            <person name="Cichocki N."/>
            <person name="Veneault-Fourrey C."/>
            <person name="LaButti K."/>
            <person name="Lindquist E.A."/>
            <person name="Lipzen A."/>
            <person name="Lundell T."/>
            <person name="Morin E."/>
            <person name="Murat C."/>
            <person name="Riley R."/>
            <person name="Ohm R."/>
            <person name="Sun H."/>
            <person name="Tunlid A."/>
            <person name="Henrissat B."/>
            <person name="Grigoriev I.V."/>
            <person name="Hibbett D.S."/>
            <person name="Martin F."/>
        </authorList>
    </citation>
    <scope>NUCLEOTIDE SEQUENCE [LARGE SCALE GENOMIC DNA]</scope>
    <source>
        <strain evidence="9">h7</strain>
    </source>
</reference>
<dbReference type="InterPro" id="IPR000719">
    <property type="entry name" value="Prot_kinase_dom"/>
</dbReference>
<keyword evidence="3" id="KW-0547">Nucleotide-binding</keyword>
<evidence type="ECO:0000259" key="7">
    <source>
        <dbReference type="PROSITE" id="PS50011"/>
    </source>
</evidence>
<keyword evidence="4" id="KW-0418">Kinase</keyword>
<dbReference type="EMBL" id="KN831787">
    <property type="protein sequence ID" value="KIM39083.1"/>
    <property type="molecule type" value="Genomic_DNA"/>
</dbReference>
<proteinExistence type="predicted"/>
<dbReference type="Pfam" id="PF00069">
    <property type="entry name" value="Pkinase"/>
    <property type="match status" value="1"/>
</dbReference>
<evidence type="ECO:0000256" key="6">
    <source>
        <dbReference type="SAM" id="MobiDB-lite"/>
    </source>
</evidence>
<evidence type="ECO:0000256" key="2">
    <source>
        <dbReference type="ARBA" id="ARBA00022679"/>
    </source>
</evidence>
<dbReference type="Proteomes" id="UP000053424">
    <property type="component" value="Unassembled WGS sequence"/>
</dbReference>
<accession>A0A0C2XN36</accession>
<name>A0A0C2XN36_HEBCY</name>
<keyword evidence="2" id="KW-0808">Transferase</keyword>
<reference evidence="8 9" key="1">
    <citation type="submission" date="2014-04" db="EMBL/GenBank/DDBJ databases">
        <authorList>
            <consortium name="DOE Joint Genome Institute"/>
            <person name="Kuo A."/>
            <person name="Gay G."/>
            <person name="Dore J."/>
            <person name="Kohler A."/>
            <person name="Nagy L.G."/>
            <person name="Floudas D."/>
            <person name="Copeland A."/>
            <person name="Barry K.W."/>
            <person name="Cichocki N."/>
            <person name="Veneault-Fourrey C."/>
            <person name="LaButti K."/>
            <person name="Lindquist E.A."/>
            <person name="Lipzen A."/>
            <person name="Lundell T."/>
            <person name="Morin E."/>
            <person name="Murat C."/>
            <person name="Sun H."/>
            <person name="Tunlid A."/>
            <person name="Henrissat B."/>
            <person name="Grigoriev I.V."/>
            <person name="Hibbett D.S."/>
            <person name="Martin F."/>
            <person name="Nordberg H.P."/>
            <person name="Cantor M.N."/>
            <person name="Hua S.X."/>
        </authorList>
    </citation>
    <scope>NUCLEOTIDE SEQUENCE [LARGE SCALE GENOMIC DNA]</scope>
    <source>
        <strain evidence="9">h7</strain>
    </source>
</reference>
<dbReference type="GO" id="GO:0004674">
    <property type="term" value="F:protein serine/threonine kinase activity"/>
    <property type="evidence" value="ECO:0007669"/>
    <property type="project" value="UniProtKB-KW"/>
</dbReference>